<evidence type="ECO:0000313" key="1">
    <source>
        <dbReference type="EMBL" id="TFK67385.1"/>
    </source>
</evidence>
<dbReference type="Proteomes" id="UP000308600">
    <property type="component" value="Unassembled WGS sequence"/>
</dbReference>
<evidence type="ECO:0000313" key="2">
    <source>
        <dbReference type="Proteomes" id="UP000308600"/>
    </source>
</evidence>
<dbReference type="EMBL" id="ML208377">
    <property type="protein sequence ID" value="TFK67385.1"/>
    <property type="molecule type" value="Genomic_DNA"/>
</dbReference>
<reference evidence="1 2" key="1">
    <citation type="journal article" date="2019" name="Nat. Ecol. Evol.">
        <title>Megaphylogeny resolves global patterns of mushroom evolution.</title>
        <authorList>
            <person name="Varga T."/>
            <person name="Krizsan K."/>
            <person name="Foldi C."/>
            <person name="Dima B."/>
            <person name="Sanchez-Garcia M."/>
            <person name="Sanchez-Ramirez S."/>
            <person name="Szollosi G.J."/>
            <person name="Szarkandi J.G."/>
            <person name="Papp V."/>
            <person name="Albert L."/>
            <person name="Andreopoulos W."/>
            <person name="Angelini C."/>
            <person name="Antonin V."/>
            <person name="Barry K.W."/>
            <person name="Bougher N.L."/>
            <person name="Buchanan P."/>
            <person name="Buyck B."/>
            <person name="Bense V."/>
            <person name="Catcheside P."/>
            <person name="Chovatia M."/>
            <person name="Cooper J."/>
            <person name="Damon W."/>
            <person name="Desjardin D."/>
            <person name="Finy P."/>
            <person name="Geml J."/>
            <person name="Haridas S."/>
            <person name="Hughes K."/>
            <person name="Justo A."/>
            <person name="Karasinski D."/>
            <person name="Kautmanova I."/>
            <person name="Kiss B."/>
            <person name="Kocsube S."/>
            <person name="Kotiranta H."/>
            <person name="LaButti K.M."/>
            <person name="Lechner B.E."/>
            <person name="Liimatainen K."/>
            <person name="Lipzen A."/>
            <person name="Lukacs Z."/>
            <person name="Mihaltcheva S."/>
            <person name="Morgado L.N."/>
            <person name="Niskanen T."/>
            <person name="Noordeloos M.E."/>
            <person name="Ohm R.A."/>
            <person name="Ortiz-Santana B."/>
            <person name="Ovrebo C."/>
            <person name="Racz N."/>
            <person name="Riley R."/>
            <person name="Savchenko A."/>
            <person name="Shiryaev A."/>
            <person name="Soop K."/>
            <person name="Spirin V."/>
            <person name="Szebenyi C."/>
            <person name="Tomsovsky M."/>
            <person name="Tulloss R.E."/>
            <person name="Uehling J."/>
            <person name="Grigoriev I.V."/>
            <person name="Vagvolgyi C."/>
            <person name="Papp T."/>
            <person name="Martin F.M."/>
            <person name="Miettinen O."/>
            <person name="Hibbett D.S."/>
            <person name="Nagy L.G."/>
        </authorList>
    </citation>
    <scope>NUCLEOTIDE SEQUENCE [LARGE SCALE GENOMIC DNA]</scope>
    <source>
        <strain evidence="1 2">NL-1719</strain>
    </source>
</reference>
<proteinExistence type="predicted"/>
<name>A0ACD3APF4_9AGAR</name>
<accession>A0ACD3APF4</accession>
<organism evidence="1 2">
    <name type="scientific">Pluteus cervinus</name>
    <dbReference type="NCBI Taxonomy" id="181527"/>
    <lineage>
        <taxon>Eukaryota</taxon>
        <taxon>Fungi</taxon>
        <taxon>Dikarya</taxon>
        <taxon>Basidiomycota</taxon>
        <taxon>Agaricomycotina</taxon>
        <taxon>Agaricomycetes</taxon>
        <taxon>Agaricomycetidae</taxon>
        <taxon>Agaricales</taxon>
        <taxon>Pluteineae</taxon>
        <taxon>Pluteaceae</taxon>
        <taxon>Pluteus</taxon>
    </lineage>
</organism>
<protein>
    <submittedName>
        <fullName evidence="1">Uncharacterized protein</fullName>
    </submittedName>
</protein>
<keyword evidence="2" id="KW-1185">Reference proteome</keyword>
<sequence length="248" mass="27419">MYHFETTCYSRTFFAVRLYAQADASAHAVVSIIMTLVYYLMPHWAPSTPPKTVLPSKREKKRSVKKTRGDKQFVGTAKPSGVANCLPTDSMQDAYAPGAGCGNKTPSRKFSFSSVSRRFSFSQRRSFVASGGIIPSASDVSDTVTSDETPSRDTPSRKSSFSSLKSTWSFHRPRRASTSSAASSPLSDKMIVSPPMLETILSASVTPLPTIPSEFDHGINDSKNKVKRNLRNMKWIGKVKRFMRTRST</sequence>
<gene>
    <name evidence="1" type="ORF">BDN72DRAFT_843084</name>
</gene>